<evidence type="ECO:0008006" key="2">
    <source>
        <dbReference type="Google" id="ProtNLM"/>
    </source>
</evidence>
<sequence length="395" mass="41370">MEGWPNALRIWGPDRYQTSLATALTMRGLGDFPFNSPDPSPEGTNLLERPGPWWGLQTCPRSIIVVAGDSPADALAATALSDPTDASTEPYLRRSAAADPLFDPIGGYNRVDTHAAAVLLTRSTRDGAFGLSTSVRIAAKDFRSGGCSTARQAIIVGGTAAVPAAVDEELVALGFSEVFRVEGLNRYQTAAKVAIALGTASIPEAGKSCVDVSARNRPTEMGFYANSVIEWRASADLCTLLGNTVVLTDGIIGADALAAGWWTSFWQVPVLLHNGRENLPIATRQALQSIGIENLVVLGGTERISSQIAEEAGELAGAKVWRIAGPDRYSTSIQMAKTLGGWWPTGRAVDAAASMLCIVASDPSGLRALGWPDALSAGPWCGAAGGNASNPRPPE</sequence>
<dbReference type="Pfam" id="PF04122">
    <property type="entry name" value="CW_binding_2"/>
    <property type="match status" value="2"/>
</dbReference>
<feature type="non-terminal residue" evidence="1">
    <location>
        <position position="395"/>
    </location>
</feature>
<dbReference type="Gene3D" id="3.40.50.12090">
    <property type="match status" value="1"/>
</dbReference>
<gene>
    <name evidence="1" type="ORF">METZ01_LOCUS150702</name>
</gene>
<accession>A0A382A8G3</accession>
<reference evidence="1" key="1">
    <citation type="submission" date="2018-05" db="EMBL/GenBank/DDBJ databases">
        <authorList>
            <person name="Lanie J.A."/>
            <person name="Ng W.-L."/>
            <person name="Kazmierczak K.M."/>
            <person name="Andrzejewski T.M."/>
            <person name="Davidsen T.M."/>
            <person name="Wayne K.J."/>
            <person name="Tettelin H."/>
            <person name="Glass J.I."/>
            <person name="Rusch D."/>
            <person name="Podicherti R."/>
            <person name="Tsui H.-C.T."/>
            <person name="Winkler M.E."/>
        </authorList>
    </citation>
    <scope>NUCLEOTIDE SEQUENCE</scope>
</reference>
<organism evidence="1">
    <name type="scientific">marine metagenome</name>
    <dbReference type="NCBI Taxonomy" id="408172"/>
    <lineage>
        <taxon>unclassified sequences</taxon>
        <taxon>metagenomes</taxon>
        <taxon>ecological metagenomes</taxon>
    </lineage>
</organism>
<proteinExistence type="predicted"/>
<dbReference type="InterPro" id="IPR007253">
    <property type="entry name" value="Cell_wall-bd_2"/>
</dbReference>
<name>A0A382A8G3_9ZZZZ</name>
<dbReference type="AlphaFoldDB" id="A0A382A8G3"/>
<evidence type="ECO:0000313" key="1">
    <source>
        <dbReference type="EMBL" id="SVA97848.1"/>
    </source>
</evidence>
<dbReference type="EMBL" id="UINC01024367">
    <property type="protein sequence ID" value="SVA97848.1"/>
    <property type="molecule type" value="Genomic_DNA"/>
</dbReference>
<protein>
    <recommendedName>
        <fullName evidence="2">Cell wall-binding repeat-containing protein</fullName>
    </recommendedName>
</protein>